<dbReference type="Pfam" id="PF04082">
    <property type="entry name" value="Fungal_trans"/>
    <property type="match status" value="1"/>
</dbReference>
<feature type="region of interest" description="Disordered" evidence="6">
    <location>
        <begin position="712"/>
        <end position="731"/>
    </location>
</feature>
<evidence type="ECO:0000256" key="4">
    <source>
        <dbReference type="ARBA" id="ARBA00023163"/>
    </source>
</evidence>
<dbReference type="KEGG" id="chig:CH63R_11145"/>
<dbReference type="CDD" id="cd12148">
    <property type="entry name" value="fungal_TF_MHR"/>
    <property type="match status" value="1"/>
</dbReference>
<sequence>MSGTMKSQSPQNSPAPKSSTRGVMNCKPCQIRKPYLRVEYVNSIKGRASMVTSLCIRGLTQATEGVPKKRGPKKESLSALIKRIDGLEELLKAEKTPTPPGSDVINTDVNGFHSYNNASFDTCGSASSEVSPCSPFHEGVFRTNSDFPSVINAEGLVDIYFTYFHRNPYEILDEEATKQKLKDNQLPKPVLYALCAVATRYSEQPGKGPSSHVSAETYASWAQKEMENASVSLDSCQALLLLVTAFAAMGNGSRAYNVLSQAVGTVMALELYQCSEENEDHSPPENKLRKRLFWTCYIMNVFVATWLERPSLIDDAIVKATIPFSNQQSQSVWQSKNDYTSTTDTGQLFDKDTSYGLQKLVWVAHILSDTNRYLLITDPTTQDAYGHRHKIRHDLDLWAADISRNPDYPHQLLDGPEANVLLECRVIYHLIYCLLHRPLLPLRLGKPVGAMMTQHWMSEATEMAFRHATAIIELVDQSFQTKALHLPPFVSYCIFTAGTIHSHGVHYYANDHNHQGLGIGLPSFASSPMAAESFATSSELLSKGIHQLSAMSNEFESARLFKQRLDDITKEHARLLRSDVAGYNPPQSNRFFRRYSVELRQKVQGFHAVESYAVTPTYSQPPGSPEENAAKMTYSAGAWNATQNQGAPKLPFAPPRPSIANSAAHGLGHSRSFSDSMSLNQSYSFATTNHMSQRPLPVWTGFQDATPRQIITHDTPAPDPSSQLTSPIQQQEQVVASSQSGWGGVKSFACGDSLGYEVLPGSVVAAGPMYHPGDELQGSFVPFQNFSVL</sequence>
<dbReference type="GO" id="GO:0000981">
    <property type="term" value="F:DNA-binding transcription factor activity, RNA polymerase II-specific"/>
    <property type="evidence" value="ECO:0007669"/>
    <property type="project" value="InterPro"/>
</dbReference>
<feature type="compositionally biased region" description="Polar residues" evidence="6">
    <location>
        <begin position="1"/>
        <end position="22"/>
    </location>
</feature>
<dbReference type="GeneID" id="28870226"/>
<proteinExistence type="predicted"/>
<dbReference type="OrthoDB" id="2563500at2759"/>
<dbReference type="InterPro" id="IPR050815">
    <property type="entry name" value="TF_fung"/>
</dbReference>
<dbReference type="Proteomes" id="UP000092177">
    <property type="component" value="Chromosome 8"/>
</dbReference>
<dbReference type="RefSeq" id="XP_018152960.1">
    <property type="nucleotide sequence ID" value="XM_018306119.1"/>
</dbReference>
<gene>
    <name evidence="8" type="ORF">CH63R_11145</name>
</gene>
<comment type="subcellular location">
    <subcellularLocation>
        <location evidence="1">Nucleus</location>
    </subcellularLocation>
</comment>
<dbReference type="PANTHER" id="PTHR47338:SF4">
    <property type="entry name" value="ZN(II)2CYS6 TRANSCRIPTION FACTOR (EUROFUNG)"/>
    <property type="match status" value="1"/>
</dbReference>
<organism evidence="8 9">
    <name type="scientific">Colletotrichum higginsianum (strain IMI 349063)</name>
    <name type="common">Crucifer anthracnose fungus</name>
    <dbReference type="NCBI Taxonomy" id="759273"/>
    <lineage>
        <taxon>Eukaryota</taxon>
        <taxon>Fungi</taxon>
        <taxon>Dikarya</taxon>
        <taxon>Ascomycota</taxon>
        <taxon>Pezizomycotina</taxon>
        <taxon>Sordariomycetes</taxon>
        <taxon>Hypocreomycetidae</taxon>
        <taxon>Glomerellales</taxon>
        <taxon>Glomerellaceae</taxon>
        <taxon>Colletotrichum</taxon>
        <taxon>Colletotrichum destructivum species complex</taxon>
    </lineage>
</organism>
<dbReference type="InterPro" id="IPR007219">
    <property type="entry name" value="XnlR_reg_dom"/>
</dbReference>
<dbReference type="SMART" id="SM00906">
    <property type="entry name" value="Fungal_trans"/>
    <property type="match status" value="1"/>
</dbReference>
<keyword evidence="2" id="KW-0479">Metal-binding</keyword>
<evidence type="ECO:0000256" key="2">
    <source>
        <dbReference type="ARBA" id="ARBA00022723"/>
    </source>
</evidence>
<dbReference type="EMBL" id="LTAN01000008">
    <property type="protein sequence ID" value="OBR04442.1"/>
    <property type="molecule type" value="Genomic_DNA"/>
</dbReference>
<dbReference type="AlphaFoldDB" id="A0A1B7XXG0"/>
<evidence type="ECO:0000256" key="3">
    <source>
        <dbReference type="ARBA" id="ARBA00023015"/>
    </source>
</evidence>
<name>A0A1B7XXG0_COLHI</name>
<evidence type="ECO:0000313" key="9">
    <source>
        <dbReference type="Proteomes" id="UP000092177"/>
    </source>
</evidence>
<dbReference type="PANTHER" id="PTHR47338">
    <property type="entry name" value="ZN(II)2CYS6 TRANSCRIPTION FACTOR (EUROFUNG)-RELATED"/>
    <property type="match status" value="1"/>
</dbReference>
<dbReference type="GO" id="GO:0005634">
    <property type="term" value="C:nucleus"/>
    <property type="evidence" value="ECO:0007669"/>
    <property type="project" value="UniProtKB-SubCell"/>
</dbReference>
<comment type="caution">
    <text evidence="8">The sequence shown here is derived from an EMBL/GenBank/DDBJ whole genome shotgun (WGS) entry which is preliminary data.</text>
</comment>
<dbReference type="VEuPathDB" id="FungiDB:CH63R_11145"/>
<protein>
    <submittedName>
        <fullName evidence="8">Fungal specific transcription factor</fullName>
    </submittedName>
</protein>
<feature type="domain" description="Xylanolytic transcriptional activator regulatory" evidence="7">
    <location>
        <begin position="255"/>
        <end position="329"/>
    </location>
</feature>
<keyword evidence="9" id="KW-1185">Reference proteome</keyword>
<evidence type="ECO:0000256" key="1">
    <source>
        <dbReference type="ARBA" id="ARBA00004123"/>
    </source>
</evidence>
<evidence type="ECO:0000256" key="5">
    <source>
        <dbReference type="ARBA" id="ARBA00023242"/>
    </source>
</evidence>
<keyword evidence="4" id="KW-0804">Transcription</keyword>
<reference evidence="9" key="1">
    <citation type="journal article" date="2017" name="BMC Genomics">
        <title>Gapless genome assembly of Colletotrichum higginsianum reveals chromosome structure and association of transposable elements with secondary metabolite gene clusters.</title>
        <authorList>
            <person name="Dallery J.-F."/>
            <person name="Lapalu N."/>
            <person name="Zampounis A."/>
            <person name="Pigne S."/>
            <person name="Luyten I."/>
            <person name="Amselem J."/>
            <person name="Wittenberg A.H.J."/>
            <person name="Zhou S."/>
            <person name="de Queiroz M.V."/>
            <person name="Robin G.P."/>
            <person name="Auger A."/>
            <person name="Hainaut M."/>
            <person name="Henrissat B."/>
            <person name="Kim K.-T."/>
            <person name="Lee Y.-H."/>
            <person name="Lespinet O."/>
            <person name="Schwartz D.C."/>
            <person name="Thon M.R."/>
            <person name="O'Connell R.J."/>
        </authorList>
    </citation>
    <scope>NUCLEOTIDE SEQUENCE [LARGE SCALE GENOMIC DNA]</scope>
    <source>
        <strain evidence="9">IMI 349063</strain>
    </source>
</reference>
<feature type="region of interest" description="Disordered" evidence="6">
    <location>
        <begin position="1"/>
        <end position="24"/>
    </location>
</feature>
<dbReference type="GO" id="GO:0003677">
    <property type="term" value="F:DNA binding"/>
    <property type="evidence" value="ECO:0007669"/>
    <property type="project" value="InterPro"/>
</dbReference>
<accession>A0A1B7XXG0</accession>
<dbReference type="GO" id="GO:0008270">
    <property type="term" value="F:zinc ion binding"/>
    <property type="evidence" value="ECO:0007669"/>
    <property type="project" value="InterPro"/>
</dbReference>
<evidence type="ECO:0000313" key="8">
    <source>
        <dbReference type="EMBL" id="OBR04442.1"/>
    </source>
</evidence>
<keyword evidence="3" id="KW-0805">Transcription regulation</keyword>
<dbReference type="GO" id="GO:0006351">
    <property type="term" value="P:DNA-templated transcription"/>
    <property type="evidence" value="ECO:0007669"/>
    <property type="project" value="InterPro"/>
</dbReference>
<keyword evidence="5" id="KW-0539">Nucleus</keyword>
<evidence type="ECO:0000259" key="7">
    <source>
        <dbReference type="SMART" id="SM00906"/>
    </source>
</evidence>
<evidence type="ECO:0000256" key="6">
    <source>
        <dbReference type="SAM" id="MobiDB-lite"/>
    </source>
</evidence>